<feature type="region of interest" description="Disordered" evidence="1">
    <location>
        <begin position="370"/>
        <end position="401"/>
    </location>
</feature>
<feature type="region of interest" description="Disordered" evidence="1">
    <location>
        <begin position="487"/>
        <end position="521"/>
    </location>
</feature>
<organism evidence="3 4">
    <name type="scientific">Durusdinium trenchii</name>
    <dbReference type="NCBI Taxonomy" id="1381693"/>
    <lineage>
        <taxon>Eukaryota</taxon>
        <taxon>Sar</taxon>
        <taxon>Alveolata</taxon>
        <taxon>Dinophyceae</taxon>
        <taxon>Suessiales</taxon>
        <taxon>Symbiodiniaceae</taxon>
        <taxon>Durusdinium</taxon>
    </lineage>
</organism>
<keyword evidence="2" id="KW-0732">Signal</keyword>
<protein>
    <submittedName>
        <fullName evidence="3">Uncharacterized protein</fullName>
    </submittedName>
</protein>
<proteinExistence type="predicted"/>
<evidence type="ECO:0000256" key="1">
    <source>
        <dbReference type="SAM" id="MobiDB-lite"/>
    </source>
</evidence>
<evidence type="ECO:0000256" key="2">
    <source>
        <dbReference type="SAM" id="SignalP"/>
    </source>
</evidence>
<keyword evidence="4" id="KW-1185">Reference proteome</keyword>
<feature type="signal peptide" evidence="2">
    <location>
        <begin position="1"/>
        <end position="15"/>
    </location>
</feature>
<sequence>MWGRVLAGLTAFVVGWPWRGELEMEAAVKADSVNLTTEETTPEPIETIDPEGIFWWIEGTVWGFWKPAGLAGSEAPWFGTPDQPGRLRMDGGWAGYFIDGIGVQAFGSWWPWTACIIMASFNIGLLGILTYSLHTLTGPCRAIGRGGFVDLLDEEHGEGPGWWCALGDAAAECDEASCQGVRIGLVLDGEMRPLAPDGCSDLATQEETTLLDEDIEVSDVRPPGPGQLVRETFKSQSEPRRTVRLDHVRGRADWLHTRRSTRRPEVGDLCQVYLENTLVIDPKYLDDMVVVTHWADIKGYLVPELILQRLMAWEGRTIVSGRRLNDIQLQEVRKKLRTLVRKHSAGFVKGELWPSWPAEAELGIDKQVRGRDDGALQEQGAPRRRSRSRSQSLARAMKEEDEVKKAADREAVVDCDPDEVTGDNIIEAYATATGSGQTHQEAIDTVQMIYEVDVSAIKNVLKSYIKKNCGKQNEQVEIAIKILKGLNGQDGKSSRDDGGRPEVQPAHAKPMERPSTGTPEKLFPVHYGERREEGSLIRPAGDANKTNPLTANDGIVGQLLYGQQDDVSNSRWGKDHATLAPWQLSVAHAVTAKPKDFDQYEAPKDDKIEPKPRLKALDQIEQAHEQDSDVWPESYCYSLWELLAPRKSKGLEGSKDLKGKTLFDKGVMMEAPQKQVEKVGYNEVKYALGIFGDEGRKEHGYDTKYTLTEDVEVREGKNATNDGDGQDGCGASTDFSFAAEKEGLA</sequence>
<dbReference type="EMBL" id="CAXAMN010023906">
    <property type="protein sequence ID" value="CAK9082010.1"/>
    <property type="molecule type" value="Genomic_DNA"/>
</dbReference>
<dbReference type="Proteomes" id="UP001642484">
    <property type="component" value="Unassembled WGS sequence"/>
</dbReference>
<name>A0ABP0Q4T9_9DINO</name>
<reference evidence="3 4" key="1">
    <citation type="submission" date="2024-02" db="EMBL/GenBank/DDBJ databases">
        <authorList>
            <person name="Chen Y."/>
            <person name="Shah S."/>
            <person name="Dougan E. K."/>
            <person name="Thang M."/>
            <person name="Chan C."/>
        </authorList>
    </citation>
    <scope>NUCLEOTIDE SEQUENCE [LARGE SCALE GENOMIC DNA]</scope>
</reference>
<accession>A0ABP0Q4T9</accession>
<evidence type="ECO:0000313" key="4">
    <source>
        <dbReference type="Proteomes" id="UP001642484"/>
    </source>
</evidence>
<feature type="chain" id="PRO_5045116043" evidence="2">
    <location>
        <begin position="16"/>
        <end position="745"/>
    </location>
</feature>
<gene>
    <name evidence="3" type="ORF">CCMP2556_LOCUS40075</name>
</gene>
<comment type="caution">
    <text evidence="3">The sequence shown here is derived from an EMBL/GenBank/DDBJ whole genome shotgun (WGS) entry which is preliminary data.</text>
</comment>
<evidence type="ECO:0000313" key="3">
    <source>
        <dbReference type="EMBL" id="CAK9082010.1"/>
    </source>
</evidence>